<protein>
    <submittedName>
        <fullName evidence="2">Uncharacterized protein</fullName>
    </submittedName>
</protein>
<sequence>MAYKPSDHPKKYDSRNKQFASAQKATKDLVTTATDSAVSLDSWVTQMDTWLKANRKKPKEARDAAKALKDLDATDATLFEGYAKVVSQIMATEGEIENLGDPGDDKDKQKKRKKLEQKHKQLVQQADASRSAQNVNLSAMKAVREIILACTAITAPKL</sequence>
<evidence type="ECO:0000313" key="2">
    <source>
        <dbReference type="EMBL" id="GMG84105.1"/>
    </source>
</evidence>
<dbReference type="Proteomes" id="UP001239909">
    <property type="component" value="Unassembled WGS sequence"/>
</dbReference>
<keyword evidence="3" id="KW-1185">Reference proteome</keyword>
<comment type="caution">
    <text evidence="2">The sequence shown here is derived from an EMBL/GenBank/DDBJ whole genome shotgun (WGS) entry which is preliminary data.</text>
</comment>
<feature type="compositionally biased region" description="Basic residues" evidence="1">
    <location>
        <begin position="109"/>
        <end position="121"/>
    </location>
</feature>
<feature type="compositionally biased region" description="Polar residues" evidence="1">
    <location>
        <begin position="122"/>
        <end position="133"/>
    </location>
</feature>
<feature type="region of interest" description="Disordered" evidence="1">
    <location>
        <begin position="1"/>
        <end position="25"/>
    </location>
</feature>
<reference evidence="2 3" key="1">
    <citation type="submission" date="2023-04" db="EMBL/GenBank/DDBJ databases">
        <title>Marinoamorphus aggregata gen. nov., sp. Nov., isolate from tissue of brittle star Ophioplocus japonicus.</title>
        <authorList>
            <person name="Kawano K."/>
            <person name="Sawayama S."/>
            <person name="Nakagawa S."/>
        </authorList>
    </citation>
    <scope>NUCLEOTIDE SEQUENCE [LARGE SCALE GENOMIC DNA]</scope>
    <source>
        <strain evidence="2 3">NKW23</strain>
    </source>
</reference>
<evidence type="ECO:0000256" key="1">
    <source>
        <dbReference type="SAM" id="MobiDB-lite"/>
    </source>
</evidence>
<feature type="compositionally biased region" description="Basic and acidic residues" evidence="1">
    <location>
        <begin position="1"/>
        <end position="16"/>
    </location>
</feature>
<accession>A0ABQ6LLN5</accession>
<dbReference type="RefSeq" id="WP_285673058.1">
    <property type="nucleotide sequence ID" value="NZ_BSYI01000029.1"/>
</dbReference>
<evidence type="ECO:0000313" key="3">
    <source>
        <dbReference type="Proteomes" id="UP001239909"/>
    </source>
</evidence>
<dbReference type="EMBL" id="BSYI01000029">
    <property type="protein sequence ID" value="GMG84105.1"/>
    <property type="molecule type" value="Genomic_DNA"/>
</dbReference>
<proteinExistence type="predicted"/>
<organism evidence="2 3">
    <name type="scientific">Paralimibaculum aggregatum</name>
    <dbReference type="NCBI Taxonomy" id="3036245"/>
    <lineage>
        <taxon>Bacteria</taxon>
        <taxon>Pseudomonadati</taxon>
        <taxon>Pseudomonadota</taxon>
        <taxon>Alphaproteobacteria</taxon>
        <taxon>Rhodobacterales</taxon>
        <taxon>Paracoccaceae</taxon>
        <taxon>Paralimibaculum</taxon>
    </lineage>
</organism>
<name>A0ABQ6LLN5_9RHOB</name>
<feature type="region of interest" description="Disordered" evidence="1">
    <location>
        <begin position="94"/>
        <end position="133"/>
    </location>
</feature>
<gene>
    <name evidence="2" type="ORF">LNKW23_33190</name>
</gene>